<dbReference type="NCBIfam" id="NF000756">
    <property type="entry name" value="PRK00047.1"/>
    <property type="match status" value="1"/>
</dbReference>
<keyword evidence="11" id="KW-1185">Reference proteome</keyword>
<evidence type="ECO:0000313" key="11">
    <source>
        <dbReference type="Proteomes" id="UP000784880"/>
    </source>
</evidence>
<evidence type="ECO:0000256" key="4">
    <source>
        <dbReference type="ARBA" id="ARBA00022798"/>
    </source>
</evidence>
<proteinExistence type="inferred from homology"/>
<dbReference type="InterPro" id="IPR018484">
    <property type="entry name" value="FGGY_N"/>
</dbReference>
<evidence type="ECO:0000256" key="3">
    <source>
        <dbReference type="ARBA" id="ARBA00022777"/>
    </source>
</evidence>
<feature type="domain" description="Carbohydrate kinase FGGY C-terminal" evidence="9">
    <location>
        <begin position="261"/>
        <end position="447"/>
    </location>
</feature>
<organism evidence="10 11">
    <name type="scientific">Evansella tamaricis</name>
    <dbReference type="NCBI Taxonomy" id="2069301"/>
    <lineage>
        <taxon>Bacteria</taxon>
        <taxon>Bacillati</taxon>
        <taxon>Bacillota</taxon>
        <taxon>Bacilli</taxon>
        <taxon>Bacillales</taxon>
        <taxon>Bacillaceae</taxon>
        <taxon>Evansella</taxon>
    </lineage>
</organism>
<keyword evidence="4" id="KW-0319">Glycerol metabolism</keyword>
<gene>
    <name evidence="10" type="primary">glpK</name>
    <name evidence="10" type="ORF">KS419_05735</name>
</gene>
<comment type="caution">
    <text evidence="10">The sequence shown here is derived from an EMBL/GenBank/DDBJ whole genome shotgun (WGS) entry which is preliminary data.</text>
</comment>
<dbReference type="PANTHER" id="PTHR10196:SF69">
    <property type="entry name" value="GLYCEROL KINASE"/>
    <property type="match status" value="1"/>
</dbReference>
<dbReference type="InterPro" id="IPR018485">
    <property type="entry name" value="FGGY_C"/>
</dbReference>
<sequence length="494" mass="54884">MSNYILGVDQSTSGTKVLLVNNEGMIIHKKSKGHKQIYPKPGWVEHDPKEIYENVKVLIDEVIKESGVSFHEIKVCSITNQRETAVVWNRETGEPIYNAVVWQCRRTTADCQTLKEKGFEQLVQTKTGLTIDPYFSATKISWILSHVKDARYLANQGKLLVGTIDSWLIWKLTAGKIHATDYTNASRTLLYNIYTLEWDKDLLEIFDIPESMLGEVKNSDSIFGYIEDESLSIHSLPISGVIGDSQGALFGQKCFEMGSAKATYGTGTSVMMHTGKPIKATNGLVTTIAWGLNGKINYALEGIINSTGDTINWIKNELQLIQSFDEVESLADSLPDNQGVYLIPAFVGLGAPYWSPSSKAAIIGISRNTTKSHFIRAAVESIAYQVKDIIHLMETESDIKLTQLKVDGGATKNLFLMNFQAGILNKLVITSGVPELSSMGSIYLAGLGIGMWSSTDELELLAHNDEKFEPMMNDEDRDIYYNGWKMAIEKIVVK</sequence>
<comment type="similarity">
    <text evidence="7">Belongs to the FGGY kinase family.</text>
</comment>
<evidence type="ECO:0000313" key="10">
    <source>
        <dbReference type="EMBL" id="MBU9711225.1"/>
    </source>
</evidence>
<evidence type="ECO:0000256" key="6">
    <source>
        <dbReference type="ARBA" id="ARBA00043149"/>
    </source>
</evidence>
<dbReference type="NCBIfam" id="TIGR01311">
    <property type="entry name" value="glycerol_kin"/>
    <property type="match status" value="1"/>
</dbReference>
<dbReference type="Pfam" id="PF02782">
    <property type="entry name" value="FGGY_C"/>
    <property type="match status" value="1"/>
</dbReference>
<evidence type="ECO:0000256" key="5">
    <source>
        <dbReference type="ARBA" id="ARBA00022840"/>
    </source>
</evidence>
<keyword evidence="3 7" id="KW-0418">Kinase</keyword>
<keyword evidence="1 7" id="KW-0808">Transferase</keyword>
<dbReference type="RefSeq" id="WP_217065107.1">
    <property type="nucleotide sequence ID" value="NZ_JAHQCS010000063.1"/>
</dbReference>
<evidence type="ECO:0000256" key="1">
    <source>
        <dbReference type="ARBA" id="ARBA00022679"/>
    </source>
</evidence>
<accession>A0ABS6JCR8</accession>
<dbReference type="InterPro" id="IPR005999">
    <property type="entry name" value="Glycerol_kin"/>
</dbReference>
<dbReference type="PANTHER" id="PTHR10196">
    <property type="entry name" value="SUGAR KINASE"/>
    <property type="match status" value="1"/>
</dbReference>
<dbReference type="Proteomes" id="UP000784880">
    <property type="component" value="Unassembled WGS sequence"/>
</dbReference>
<keyword evidence="2" id="KW-0547">Nucleotide-binding</keyword>
<name>A0ABS6JCR8_9BACI</name>
<dbReference type="PIRSF" id="PIRSF000538">
    <property type="entry name" value="GlpK"/>
    <property type="match status" value="1"/>
</dbReference>
<feature type="domain" description="Carbohydrate kinase FGGY N-terminal" evidence="8">
    <location>
        <begin position="4"/>
        <end position="251"/>
    </location>
</feature>
<dbReference type="Pfam" id="PF00370">
    <property type="entry name" value="FGGY_N"/>
    <property type="match status" value="1"/>
</dbReference>
<protein>
    <recommendedName>
        <fullName evidence="6">ATP:glycerol 3-phosphotransferase</fullName>
    </recommendedName>
</protein>
<evidence type="ECO:0000259" key="8">
    <source>
        <dbReference type="Pfam" id="PF00370"/>
    </source>
</evidence>
<dbReference type="CDD" id="cd07769">
    <property type="entry name" value="ASKHA_NBD_FGGY_GK"/>
    <property type="match status" value="1"/>
</dbReference>
<dbReference type="GO" id="GO:0004370">
    <property type="term" value="F:glycerol kinase activity"/>
    <property type="evidence" value="ECO:0007669"/>
    <property type="project" value="UniProtKB-EC"/>
</dbReference>
<evidence type="ECO:0000256" key="7">
    <source>
        <dbReference type="RuleBase" id="RU003733"/>
    </source>
</evidence>
<evidence type="ECO:0000259" key="9">
    <source>
        <dbReference type="Pfam" id="PF02782"/>
    </source>
</evidence>
<dbReference type="PROSITE" id="PS00445">
    <property type="entry name" value="FGGY_KINASES_2"/>
    <property type="match status" value="1"/>
</dbReference>
<dbReference type="InterPro" id="IPR000577">
    <property type="entry name" value="Carb_kinase_FGGY"/>
</dbReference>
<dbReference type="InterPro" id="IPR018483">
    <property type="entry name" value="Carb_kinase_FGGY_CS"/>
</dbReference>
<keyword evidence="5" id="KW-0067">ATP-binding</keyword>
<evidence type="ECO:0000256" key="2">
    <source>
        <dbReference type="ARBA" id="ARBA00022741"/>
    </source>
</evidence>
<dbReference type="EMBL" id="JAHQCS010000063">
    <property type="protein sequence ID" value="MBU9711225.1"/>
    <property type="molecule type" value="Genomic_DNA"/>
</dbReference>
<reference evidence="10 11" key="1">
    <citation type="submission" date="2021-06" db="EMBL/GenBank/DDBJ databases">
        <title>Bacillus sp. RD4P76, an endophyte from a halophyte.</title>
        <authorList>
            <person name="Sun J.-Q."/>
        </authorList>
    </citation>
    <scope>NUCLEOTIDE SEQUENCE [LARGE SCALE GENOMIC DNA]</scope>
    <source>
        <strain evidence="10 11">CGMCC 1.15917</strain>
    </source>
</reference>